<comment type="caution">
    <text evidence="2">The sequence shown here is derived from an EMBL/GenBank/DDBJ whole genome shotgun (WGS) entry which is preliminary data.</text>
</comment>
<reference evidence="2 3" key="1">
    <citation type="submission" date="2017-08" db="EMBL/GenBank/DDBJ databases">
        <title>Infants hospitalized years apart are colonized by the same room-sourced microbial strains.</title>
        <authorList>
            <person name="Brooks B."/>
            <person name="Olm M.R."/>
            <person name="Firek B.A."/>
            <person name="Baker R."/>
            <person name="Thomas B.C."/>
            <person name="Morowitz M.J."/>
            <person name="Banfield J.F."/>
        </authorList>
    </citation>
    <scope>NUCLEOTIDE SEQUENCE [LARGE SCALE GENOMIC DNA]</scope>
    <source>
        <strain evidence="2">S2_005_002_R2_29</strain>
    </source>
</reference>
<sequence>MIPAEEQIFYRAVAARMKDERDELDWKQKKLAANSGIKSSKIHKIEGGVDRLRAYELFKICETLNVSADYLIGLDMNKRHREYPKIVLAIMEDLATIHNLQILESVYKFVRAVKNEIQSERETGKKLIGQ</sequence>
<feature type="domain" description="HTH cro/C1-type" evidence="1">
    <location>
        <begin position="17"/>
        <end position="71"/>
    </location>
</feature>
<evidence type="ECO:0000313" key="2">
    <source>
        <dbReference type="EMBL" id="PZQ45114.1"/>
    </source>
</evidence>
<dbReference type="InterPro" id="IPR010982">
    <property type="entry name" value="Lambda_DNA-bd_dom_sf"/>
</dbReference>
<dbReference type="PROSITE" id="PS50943">
    <property type="entry name" value="HTH_CROC1"/>
    <property type="match status" value="1"/>
</dbReference>
<dbReference type="CDD" id="cd00093">
    <property type="entry name" value="HTH_XRE"/>
    <property type="match status" value="1"/>
</dbReference>
<gene>
    <name evidence="2" type="ORF">DI551_08345</name>
</gene>
<name>A0A2W5MWC7_9BACT</name>
<dbReference type="SMART" id="SM00530">
    <property type="entry name" value="HTH_XRE"/>
    <property type="match status" value="1"/>
</dbReference>
<dbReference type="InterPro" id="IPR001387">
    <property type="entry name" value="Cro/C1-type_HTH"/>
</dbReference>
<dbReference type="GO" id="GO:0003677">
    <property type="term" value="F:DNA binding"/>
    <property type="evidence" value="ECO:0007669"/>
    <property type="project" value="InterPro"/>
</dbReference>
<evidence type="ECO:0000313" key="3">
    <source>
        <dbReference type="Proteomes" id="UP000249417"/>
    </source>
</evidence>
<organism evidence="2 3">
    <name type="scientific">Micavibrio aeruginosavorus</name>
    <dbReference type="NCBI Taxonomy" id="349221"/>
    <lineage>
        <taxon>Bacteria</taxon>
        <taxon>Pseudomonadati</taxon>
        <taxon>Bdellovibrionota</taxon>
        <taxon>Bdellovibrionia</taxon>
        <taxon>Bdellovibrionales</taxon>
        <taxon>Pseudobdellovibrionaceae</taxon>
        <taxon>Micavibrio</taxon>
    </lineage>
</organism>
<proteinExistence type="predicted"/>
<dbReference type="Gene3D" id="1.10.260.40">
    <property type="entry name" value="lambda repressor-like DNA-binding domains"/>
    <property type="match status" value="1"/>
</dbReference>
<dbReference type="EMBL" id="QFQB01000062">
    <property type="protein sequence ID" value="PZQ45114.1"/>
    <property type="molecule type" value="Genomic_DNA"/>
</dbReference>
<dbReference type="Pfam" id="PF01381">
    <property type="entry name" value="HTH_3"/>
    <property type="match status" value="1"/>
</dbReference>
<dbReference type="AlphaFoldDB" id="A0A2W5MWC7"/>
<dbReference type="SUPFAM" id="SSF47413">
    <property type="entry name" value="lambda repressor-like DNA-binding domains"/>
    <property type="match status" value="1"/>
</dbReference>
<protein>
    <recommendedName>
        <fullName evidence="1">HTH cro/C1-type domain-containing protein</fullName>
    </recommendedName>
</protein>
<accession>A0A2W5MWC7</accession>
<dbReference type="Proteomes" id="UP000249417">
    <property type="component" value="Unassembled WGS sequence"/>
</dbReference>
<evidence type="ECO:0000259" key="1">
    <source>
        <dbReference type="PROSITE" id="PS50943"/>
    </source>
</evidence>